<dbReference type="InterPro" id="IPR007946">
    <property type="entry name" value="AAR2"/>
</dbReference>
<dbReference type="PANTHER" id="PTHR12689:SF4">
    <property type="entry name" value="PROTEIN AAR2 HOMOLOG"/>
    <property type="match status" value="1"/>
</dbReference>
<keyword evidence="3" id="KW-1185">Reference proteome</keyword>
<dbReference type="InterPro" id="IPR033648">
    <property type="entry name" value="AAR2_C"/>
</dbReference>
<dbReference type="Proteomes" id="UP001314263">
    <property type="component" value="Unassembled WGS sequence"/>
</dbReference>
<reference evidence="2 3" key="1">
    <citation type="submission" date="2023-10" db="EMBL/GenBank/DDBJ databases">
        <authorList>
            <person name="Maclean D."/>
            <person name="Macfadyen A."/>
        </authorList>
    </citation>
    <scope>NUCLEOTIDE SEQUENCE [LARGE SCALE GENOMIC DNA]</scope>
</reference>
<comment type="caution">
    <text evidence="2">The sequence shown here is derived from an EMBL/GenBank/DDBJ whole genome shotgun (WGS) entry which is preliminary data.</text>
</comment>
<organism evidence="2 3">
    <name type="scientific">Coccomyxa viridis</name>
    <dbReference type="NCBI Taxonomy" id="1274662"/>
    <lineage>
        <taxon>Eukaryota</taxon>
        <taxon>Viridiplantae</taxon>
        <taxon>Chlorophyta</taxon>
        <taxon>core chlorophytes</taxon>
        <taxon>Trebouxiophyceae</taxon>
        <taxon>Trebouxiophyceae incertae sedis</taxon>
        <taxon>Coccomyxaceae</taxon>
        <taxon>Coccomyxa</taxon>
    </lineage>
</organism>
<sequence length="209" mass="22803">MVHPCDIAMLTWVSTTSRSGQPLHMQGPDLSPAEVTRLNMDKSSLLQQVVDREYGGDPQMLLGELQFALLAFLLGHSLEAFGQWKALLHLLLSCEEAPVHTATGFYAEALGTLHAQLSHCLANSRDAAGQDSPLQLGMTTELLADSFLKALFTRFYHMLQSHGPIAHKGLQAAAMKLQDLLERELGWDLTAGDLQGESDDEDAPVVVDL</sequence>
<dbReference type="InterPro" id="IPR038514">
    <property type="entry name" value="AAR2_C_sf"/>
</dbReference>
<dbReference type="GO" id="GO:0000244">
    <property type="term" value="P:spliceosomal tri-snRNP complex assembly"/>
    <property type="evidence" value="ECO:0007669"/>
    <property type="project" value="TreeGrafter"/>
</dbReference>
<gene>
    <name evidence="2" type="ORF">CVIRNUC_006208</name>
</gene>
<dbReference type="Gene3D" id="1.25.40.550">
    <property type="entry name" value="Aar2, C-terminal domain-like"/>
    <property type="match status" value="1"/>
</dbReference>
<evidence type="ECO:0000259" key="1">
    <source>
        <dbReference type="Pfam" id="PF05282"/>
    </source>
</evidence>
<dbReference type="AlphaFoldDB" id="A0AAV1IB08"/>
<accession>A0AAV1IB08</accession>
<dbReference type="Pfam" id="PF05282">
    <property type="entry name" value="AAR2"/>
    <property type="match status" value="1"/>
</dbReference>
<dbReference type="PANTHER" id="PTHR12689">
    <property type="entry name" value="A1 CISTRON SPLICING FACTOR AAR2-RELATED"/>
    <property type="match status" value="1"/>
</dbReference>
<proteinExistence type="predicted"/>
<evidence type="ECO:0000313" key="2">
    <source>
        <dbReference type="EMBL" id="CAK0783013.1"/>
    </source>
</evidence>
<evidence type="ECO:0000313" key="3">
    <source>
        <dbReference type="Proteomes" id="UP001314263"/>
    </source>
</evidence>
<protein>
    <recommendedName>
        <fullName evidence="1">AAR2 C-terminal domain-containing protein</fullName>
    </recommendedName>
</protein>
<name>A0AAV1IB08_9CHLO</name>
<feature type="domain" description="AAR2 C-terminal" evidence="1">
    <location>
        <begin position="28"/>
        <end position="189"/>
    </location>
</feature>
<dbReference type="CDD" id="cd13778">
    <property type="entry name" value="Aar2_C"/>
    <property type="match status" value="1"/>
</dbReference>
<dbReference type="EMBL" id="CAUYUE010000007">
    <property type="protein sequence ID" value="CAK0783013.1"/>
    <property type="molecule type" value="Genomic_DNA"/>
</dbReference>